<evidence type="ECO:0000313" key="3">
    <source>
        <dbReference type="Proteomes" id="UP000499080"/>
    </source>
</evidence>
<dbReference type="AlphaFoldDB" id="A0A4Y2VB11"/>
<keyword evidence="3" id="KW-1185">Reference proteome</keyword>
<evidence type="ECO:0000313" key="1">
    <source>
        <dbReference type="EMBL" id="GBO21285.1"/>
    </source>
</evidence>
<organism evidence="2 3">
    <name type="scientific">Araneus ventricosus</name>
    <name type="common">Orbweaver spider</name>
    <name type="synonym">Epeira ventricosa</name>
    <dbReference type="NCBI Taxonomy" id="182803"/>
    <lineage>
        <taxon>Eukaryota</taxon>
        <taxon>Metazoa</taxon>
        <taxon>Ecdysozoa</taxon>
        <taxon>Arthropoda</taxon>
        <taxon>Chelicerata</taxon>
        <taxon>Arachnida</taxon>
        <taxon>Araneae</taxon>
        <taxon>Araneomorphae</taxon>
        <taxon>Entelegynae</taxon>
        <taxon>Araneoidea</taxon>
        <taxon>Araneidae</taxon>
        <taxon>Araneus</taxon>
    </lineage>
</organism>
<protein>
    <submittedName>
        <fullName evidence="2">Uncharacterized protein</fullName>
    </submittedName>
</protein>
<name>A0A4Y2VB11_ARAVE</name>
<feature type="non-terminal residue" evidence="2">
    <location>
        <position position="1"/>
    </location>
</feature>
<gene>
    <name evidence="1" type="ORF">AVEN_252677_1</name>
    <name evidence="2" type="ORF">AVEN_79613_1</name>
</gene>
<comment type="caution">
    <text evidence="2">The sequence shown here is derived from an EMBL/GenBank/DDBJ whole genome shotgun (WGS) entry which is preliminary data.</text>
</comment>
<dbReference type="EMBL" id="BGPR01044499">
    <property type="protein sequence ID" value="GBO21285.1"/>
    <property type="molecule type" value="Genomic_DNA"/>
</dbReference>
<evidence type="ECO:0000313" key="2">
    <source>
        <dbReference type="EMBL" id="GBO21286.1"/>
    </source>
</evidence>
<reference evidence="2 3" key="1">
    <citation type="journal article" date="2019" name="Sci. Rep.">
        <title>Orb-weaving spider Araneus ventricosus genome elucidates the spidroin gene catalogue.</title>
        <authorList>
            <person name="Kono N."/>
            <person name="Nakamura H."/>
            <person name="Ohtoshi R."/>
            <person name="Moran D.A.P."/>
            <person name="Shinohara A."/>
            <person name="Yoshida Y."/>
            <person name="Fujiwara M."/>
            <person name="Mori M."/>
            <person name="Tomita M."/>
            <person name="Arakawa K."/>
        </authorList>
    </citation>
    <scope>NUCLEOTIDE SEQUENCE [LARGE SCALE GENOMIC DNA]</scope>
</reference>
<accession>A0A4Y2VB11</accession>
<proteinExistence type="predicted"/>
<dbReference type="Proteomes" id="UP000499080">
    <property type="component" value="Unassembled WGS sequence"/>
</dbReference>
<dbReference type="EMBL" id="BGPR01044500">
    <property type="protein sequence ID" value="GBO21286.1"/>
    <property type="molecule type" value="Genomic_DNA"/>
</dbReference>
<sequence>IRLSASAYSLLLNLSAKPCSKGVWLGKSRVDRGSSLWTVVAGLPTSRAVPTARGLANLSEKVTEVCHPSIHKPLMSDHLQTTKRKLRATPQSPEQQRFFLFPRWVTKRNADQIRRKTIRRNAA</sequence>